<keyword evidence="5" id="KW-1133">Transmembrane helix</keyword>
<dbReference type="InterPro" id="IPR032675">
    <property type="entry name" value="LRR_dom_sf"/>
</dbReference>
<dbReference type="PANTHER" id="PTHR48052:SF8">
    <property type="entry name" value="LRR RECEPTOR-LIKE SERINE_THREONINE-PROTEIN KINASE FLS2"/>
    <property type="match status" value="1"/>
</dbReference>
<reference evidence="11" key="1">
    <citation type="journal article" date="2023" name="Commun. Biol.">
        <title>Genome analysis of Parmales, the sister group of diatoms, reveals the evolutionary specialization of diatoms from phago-mixotrophs to photoautotrophs.</title>
        <authorList>
            <person name="Ban H."/>
            <person name="Sato S."/>
            <person name="Yoshikawa S."/>
            <person name="Yamada K."/>
            <person name="Nakamura Y."/>
            <person name="Ichinomiya M."/>
            <person name="Sato N."/>
            <person name="Blanc-Mathieu R."/>
            <person name="Endo H."/>
            <person name="Kuwata A."/>
            <person name="Ogata H."/>
        </authorList>
    </citation>
    <scope>NUCLEOTIDE SEQUENCE [LARGE SCALE GENOMIC DNA]</scope>
    <source>
        <strain evidence="11">NIES 3701</strain>
    </source>
</reference>
<evidence type="ECO:0000256" key="8">
    <source>
        <dbReference type="ARBA" id="ARBA00023180"/>
    </source>
</evidence>
<sequence>MGYEGPSRTSSKWSDSQYSRLVLEPWKGLKILDVKDTKSSGPISYVSAVESFNVHDRLVRLSLGGLDVVKVLFEVFRGCEVLEGLSFCHSVVSCFTKEECELFHEVFETGKEKVRCELESVTFECCYFGLETNEYGVNSKALEDIGGGEDFIKCTNEILMATIFNYFKKLKVINVIGNGNDDTTSSSSQCPYKLHKFPRWLSHRPSNSENLIVLNLSGHDFSEEDFNVVTEEIRDCKALKEINMSDNRFKGKVKKSFLTELEGLEKIVLHSNDLRGSLGTFWQRKKKLRYLDLSLNMFSGTLNGDIGACSDLKTVKLEHNEFSGDVPKEIGDCENLRYCSLSNNDFNLATVPFRRLQQSPKLKLLDLRANSGKINENWYKDELFRTNGVDGVKRRMMCFEQRFKETQASTILVVNDTFVHARVDGHLYESAGPKYMTEEEEKQETRNRIKARDTKKLFPEDWEVESHFTKNGGRYKITCFKPKKIVFRAITDALNHLENLQRKGLVSMH</sequence>
<dbReference type="OrthoDB" id="205182at2759"/>
<keyword evidence="8" id="KW-0325">Glycoprotein</keyword>
<comment type="subcellular location">
    <subcellularLocation>
        <location evidence="1">Cell membrane</location>
    </subcellularLocation>
    <subcellularLocation>
        <location evidence="9">Endomembrane system</location>
        <topology evidence="9">Single-pass membrane protein</topology>
    </subcellularLocation>
</comment>
<name>A0A9W7BCT9_9STRA</name>
<evidence type="ECO:0000313" key="10">
    <source>
        <dbReference type="EMBL" id="GMH88236.1"/>
    </source>
</evidence>
<evidence type="ECO:0000256" key="5">
    <source>
        <dbReference type="ARBA" id="ARBA00022989"/>
    </source>
</evidence>
<dbReference type="Proteomes" id="UP001165085">
    <property type="component" value="Unassembled WGS sequence"/>
</dbReference>
<dbReference type="EMBL" id="BRXY01000340">
    <property type="protein sequence ID" value="GMH88236.1"/>
    <property type="molecule type" value="Genomic_DNA"/>
</dbReference>
<proteinExistence type="predicted"/>
<evidence type="ECO:0000256" key="7">
    <source>
        <dbReference type="ARBA" id="ARBA00023170"/>
    </source>
</evidence>
<dbReference type="SUPFAM" id="SSF52047">
    <property type="entry name" value="RNI-like"/>
    <property type="match status" value="1"/>
</dbReference>
<gene>
    <name evidence="10" type="ORF">TrST_g10306</name>
</gene>
<keyword evidence="2" id="KW-1003">Cell membrane</keyword>
<dbReference type="GO" id="GO:0012505">
    <property type="term" value="C:endomembrane system"/>
    <property type="evidence" value="ECO:0007669"/>
    <property type="project" value="UniProtKB-SubCell"/>
</dbReference>
<keyword evidence="6" id="KW-0472">Membrane</keyword>
<protein>
    <submittedName>
        <fullName evidence="10">Uncharacterized protein</fullName>
    </submittedName>
</protein>
<evidence type="ECO:0000256" key="2">
    <source>
        <dbReference type="ARBA" id="ARBA00022475"/>
    </source>
</evidence>
<evidence type="ECO:0000256" key="6">
    <source>
        <dbReference type="ARBA" id="ARBA00023136"/>
    </source>
</evidence>
<evidence type="ECO:0000313" key="11">
    <source>
        <dbReference type="Proteomes" id="UP001165085"/>
    </source>
</evidence>
<evidence type="ECO:0000256" key="4">
    <source>
        <dbReference type="ARBA" id="ARBA00022729"/>
    </source>
</evidence>
<dbReference type="Gene3D" id="3.80.10.10">
    <property type="entry name" value="Ribonuclease Inhibitor"/>
    <property type="match status" value="1"/>
</dbReference>
<organism evidence="10 11">
    <name type="scientific">Triparma strigata</name>
    <dbReference type="NCBI Taxonomy" id="1606541"/>
    <lineage>
        <taxon>Eukaryota</taxon>
        <taxon>Sar</taxon>
        <taxon>Stramenopiles</taxon>
        <taxon>Ochrophyta</taxon>
        <taxon>Bolidophyceae</taxon>
        <taxon>Parmales</taxon>
        <taxon>Triparmaceae</taxon>
        <taxon>Triparma</taxon>
    </lineage>
</organism>
<dbReference type="PANTHER" id="PTHR48052">
    <property type="entry name" value="UNNAMED PRODUCT"/>
    <property type="match status" value="1"/>
</dbReference>
<keyword evidence="11" id="KW-1185">Reference proteome</keyword>
<evidence type="ECO:0000256" key="1">
    <source>
        <dbReference type="ARBA" id="ARBA00004236"/>
    </source>
</evidence>
<dbReference type="AlphaFoldDB" id="A0A9W7BCT9"/>
<keyword evidence="3" id="KW-0812">Transmembrane</keyword>
<keyword evidence="7" id="KW-0675">Receptor</keyword>
<dbReference type="GO" id="GO:0005886">
    <property type="term" value="C:plasma membrane"/>
    <property type="evidence" value="ECO:0007669"/>
    <property type="project" value="UniProtKB-SubCell"/>
</dbReference>
<comment type="caution">
    <text evidence="10">The sequence shown here is derived from an EMBL/GenBank/DDBJ whole genome shotgun (WGS) entry which is preliminary data.</text>
</comment>
<keyword evidence="4" id="KW-0732">Signal</keyword>
<evidence type="ECO:0000256" key="3">
    <source>
        <dbReference type="ARBA" id="ARBA00022692"/>
    </source>
</evidence>
<evidence type="ECO:0000256" key="9">
    <source>
        <dbReference type="ARBA" id="ARBA00037847"/>
    </source>
</evidence>
<accession>A0A9W7BCT9</accession>